<dbReference type="InterPro" id="IPR019307">
    <property type="entry name" value="RNA-bd_AU-1/RNase_E/G"/>
</dbReference>
<dbReference type="EMBL" id="JBHRSS010000004">
    <property type="protein sequence ID" value="MFC3104471.1"/>
    <property type="molecule type" value="Genomic_DNA"/>
</dbReference>
<evidence type="ECO:0000256" key="9">
    <source>
        <dbReference type="ARBA" id="ARBA00022730"/>
    </source>
</evidence>
<gene>
    <name evidence="15" type="primary">rne</name>
    <name evidence="18" type="ORF">ACFOSU_11290</name>
</gene>
<feature type="binding site" evidence="15">
    <location>
        <position position="408"/>
    </location>
    <ligand>
        <name>Zn(2+)</name>
        <dbReference type="ChEBI" id="CHEBI:29105"/>
        <note>ligand shared between dimeric partners</note>
    </ligand>
</feature>
<keyword evidence="8 15" id="KW-0479">Metal-binding</keyword>
<proteinExistence type="inferred from homology"/>
<comment type="similarity">
    <text evidence="15">Belongs to the RNase E/G family. RNase E subfamily.</text>
</comment>
<dbReference type="Gene3D" id="2.40.50.140">
    <property type="entry name" value="Nucleic acid-binding proteins"/>
    <property type="match status" value="1"/>
</dbReference>
<feature type="binding site" evidence="15">
    <location>
        <position position="350"/>
    </location>
    <ligand>
        <name>Mg(2+)</name>
        <dbReference type="ChEBI" id="CHEBI:18420"/>
        <note>catalytic</note>
    </ligand>
</feature>
<feature type="compositionally biased region" description="Low complexity" evidence="16">
    <location>
        <begin position="799"/>
        <end position="831"/>
    </location>
</feature>
<evidence type="ECO:0000256" key="10">
    <source>
        <dbReference type="ARBA" id="ARBA00022759"/>
    </source>
</evidence>
<feature type="compositionally biased region" description="Low complexity" evidence="16">
    <location>
        <begin position="744"/>
        <end position="768"/>
    </location>
</feature>
<comment type="function">
    <text evidence="15">Endoribonuclease that plays a central role in RNA processing and decay. Required for the maturation of 5S and 16S rRNAs and the majority of tRNAs. Also involved in the degradation of most mRNAs.</text>
</comment>
<keyword evidence="9 15" id="KW-0699">rRNA-binding</keyword>
<organism evidence="18 19">
    <name type="scientific">Salinisphaera aquimarina</name>
    <dbReference type="NCBI Taxonomy" id="2094031"/>
    <lineage>
        <taxon>Bacteria</taxon>
        <taxon>Pseudomonadati</taxon>
        <taxon>Pseudomonadota</taxon>
        <taxon>Gammaproteobacteria</taxon>
        <taxon>Salinisphaerales</taxon>
        <taxon>Salinisphaeraceae</taxon>
        <taxon>Salinisphaera</taxon>
    </lineage>
</organism>
<evidence type="ECO:0000256" key="6">
    <source>
        <dbReference type="ARBA" id="ARBA00022694"/>
    </source>
</evidence>
<keyword evidence="7 15" id="KW-0540">Nuclease</keyword>
<evidence type="ECO:0000256" key="8">
    <source>
        <dbReference type="ARBA" id="ARBA00022723"/>
    </source>
</evidence>
<evidence type="ECO:0000256" key="15">
    <source>
        <dbReference type="HAMAP-Rule" id="MF_00970"/>
    </source>
</evidence>
<dbReference type="Pfam" id="PF00575">
    <property type="entry name" value="S1"/>
    <property type="match status" value="1"/>
</dbReference>
<dbReference type="SMART" id="SM00316">
    <property type="entry name" value="S1"/>
    <property type="match status" value="1"/>
</dbReference>
<feature type="region of interest" description="Required for zinc-mediated homotetramerization and catalytic activity" evidence="15">
    <location>
        <begin position="408"/>
        <end position="411"/>
    </location>
</feature>
<dbReference type="HAMAP" id="MF_00970">
    <property type="entry name" value="RNase_E"/>
    <property type="match status" value="1"/>
</dbReference>
<dbReference type="Proteomes" id="UP001595462">
    <property type="component" value="Unassembled WGS sequence"/>
</dbReference>
<dbReference type="EC" id="3.1.26.12" evidence="15"/>
<dbReference type="PROSITE" id="PS50126">
    <property type="entry name" value="S1"/>
    <property type="match status" value="1"/>
</dbReference>
<dbReference type="PANTHER" id="PTHR30001:SF1">
    <property type="entry name" value="RIBONUCLEASE E_G-LIKE PROTEIN, CHLOROPLASTIC"/>
    <property type="match status" value="1"/>
</dbReference>
<keyword evidence="12 15" id="KW-0460">Magnesium</keyword>
<feature type="binding site" evidence="15">
    <location>
        <position position="307"/>
    </location>
    <ligand>
        <name>Mg(2+)</name>
        <dbReference type="ChEBI" id="CHEBI:18420"/>
        <note>catalytic</note>
    </ligand>
</feature>
<feature type="compositionally biased region" description="Low complexity" evidence="16">
    <location>
        <begin position="990"/>
        <end position="1017"/>
    </location>
</feature>
<keyword evidence="15" id="KW-0820">tRNA-binding</keyword>
<feature type="compositionally biased region" description="Basic residues" evidence="16">
    <location>
        <begin position="783"/>
        <end position="798"/>
    </location>
</feature>
<feature type="region of interest" description="Disordered" evidence="16">
    <location>
        <begin position="588"/>
        <end position="1116"/>
    </location>
</feature>
<feature type="compositionally biased region" description="Basic residues" evidence="16">
    <location>
        <begin position="657"/>
        <end position="668"/>
    </location>
</feature>
<dbReference type="Pfam" id="PF10150">
    <property type="entry name" value="RNase_E_G"/>
    <property type="match status" value="1"/>
</dbReference>
<feature type="region of interest" description="Disordered" evidence="16">
    <location>
        <begin position="518"/>
        <end position="554"/>
    </location>
</feature>
<evidence type="ECO:0000259" key="17">
    <source>
        <dbReference type="PROSITE" id="PS50126"/>
    </source>
</evidence>
<feature type="compositionally biased region" description="Polar residues" evidence="16">
    <location>
        <begin position="1088"/>
        <end position="1097"/>
    </location>
</feature>
<feature type="compositionally biased region" description="Basic and acidic residues" evidence="16">
    <location>
        <begin position="677"/>
        <end position="708"/>
    </location>
</feature>
<dbReference type="PANTHER" id="PTHR30001">
    <property type="entry name" value="RIBONUCLEASE"/>
    <property type="match status" value="1"/>
</dbReference>
<keyword evidence="4 15" id="KW-0997">Cell inner membrane</keyword>
<feature type="binding site" evidence="15">
    <location>
        <position position="411"/>
    </location>
    <ligand>
        <name>Zn(2+)</name>
        <dbReference type="ChEBI" id="CHEBI:29105"/>
        <note>ligand shared between dimeric partners</note>
    </ligand>
</feature>
<keyword evidence="6 15" id="KW-0819">tRNA processing</keyword>
<reference evidence="19" key="1">
    <citation type="journal article" date="2019" name="Int. J. Syst. Evol. Microbiol.">
        <title>The Global Catalogue of Microorganisms (GCM) 10K type strain sequencing project: providing services to taxonomists for standard genome sequencing and annotation.</title>
        <authorList>
            <consortium name="The Broad Institute Genomics Platform"/>
            <consortium name="The Broad Institute Genome Sequencing Center for Infectious Disease"/>
            <person name="Wu L."/>
            <person name="Ma J."/>
        </authorList>
    </citation>
    <scope>NUCLEOTIDE SEQUENCE [LARGE SCALE GENOMIC DNA]</scope>
    <source>
        <strain evidence="19">KCTC 52640</strain>
    </source>
</reference>
<dbReference type="NCBIfam" id="TIGR00757">
    <property type="entry name" value="RNaseEG"/>
    <property type="match status" value="1"/>
</dbReference>
<comment type="subcellular location">
    <subcellularLocation>
        <location evidence="15">Cytoplasm</location>
    </subcellularLocation>
    <subcellularLocation>
        <location evidence="15">Cell inner membrane</location>
        <topology evidence="15">Peripheral membrane protein</topology>
        <orientation evidence="15">Cytoplasmic side</orientation>
    </subcellularLocation>
</comment>
<evidence type="ECO:0000313" key="19">
    <source>
        <dbReference type="Proteomes" id="UP001595462"/>
    </source>
</evidence>
<comment type="caution">
    <text evidence="18">The sequence shown here is derived from an EMBL/GenBank/DDBJ whole genome shotgun (WGS) entry which is preliminary data.</text>
</comment>
<comment type="similarity">
    <text evidence="1">Belongs to the RNase E/G family. RNase G subfamily.</text>
</comment>
<evidence type="ECO:0000256" key="5">
    <source>
        <dbReference type="ARBA" id="ARBA00022552"/>
    </source>
</evidence>
<feature type="compositionally biased region" description="Low complexity" evidence="16">
    <location>
        <begin position="955"/>
        <end position="970"/>
    </location>
</feature>
<keyword evidence="11 15" id="KW-0378">Hydrolase</keyword>
<evidence type="ECO:0000256" key="7">
    <source>
        <dbReference type="ARBA" id="ARBA00022722"/>
    </source>
</evidence>
<keyword evidence="19" id="KW-1185">Reference proteome</keyword>
<comment type="catalytic activity">
    <reaction evidence="15">
        <text>Endonucleolytic cleavage of single-stranded RNA in A- and U-rich regions.</text>
        <dbReference type="EC" id="3.1.26.12"/>
    </reaction>
</comment>
<accession>A0ABV7ERA1</accession>
<dbReference type="InterPro" id="IPR004659">
    <property type="entry name" value="RNase_E/G"/>
</dbReference>
<dbReference type="Pfam" id="PF20833">
    <property type="entry name" value="RNase_E_G_Thio"/>
    <property type="match status" value="1"/>
</dbReference>
<feature type="compositionally biased region" description="Basic and acidic residues" evidence="16">
    <location>
        <begin position="732"/>
        <end position="743"/>
    </location>
</feature>
<evidence type="ECO:0000256" key="13">
    <source>
        <dbReference type="ARBA" id="ARBA00022884"/>
    </source>
</evidence>
<keyword evidence="13 15" id="KW-0694">RNA-binding</keyword>
<feature type="compositionally biased region" description="Basic and acidic residues" evidence="16">
    <location>
        <begin position="832"/>
        <end position="847"/>
    </location>
</feature>
<dbReference type="Gene3D" id="3.40.1260.20">
    <property type="entry name" value="Ribonuclease E, catalytic domain"/>
    <property type="match status" value="1"/>
</dbReference>
<comment type="cofactor">
    <cofactor evidence="15">
        <name>Zn(2+)</name>
        <dbReference type="ChEBI" id="CHEBI:29105"/>
    </cofactor>
    <text evidence="15">Binds 2 Zn(2+) ions per homotetramer.</text>
</comment>
<name>A0ABV7ERA1_9GAMM</name>
<keyword evidence="15" id="KW-0862">Zinc</keyword>
<keyword evidence="14 15" id="KW-0472">Membrane</keyword>
<evidence type="ECO:0000256" key="4">
    <source>
        <dbReference type="ARBA" id="ARBA00022519"/>
    </source>
</evidence>
<dbReference type="InterPro" id="IPR003029">
    <property type="entry name" value="S1_domain"/>
</dbReference>
<dbReference type="InterPro" id="IPR028878">
    <property type="entry name" value="RNase_E"/>
</dbReference>
<keyword evidence="5 15" id="KW-0698">rRNA processing</keyword>
<feature type="domain" description="S1 motif" evidence="17">
    <location>
        <begin position="39"/>
        <end position="124"/>
    </location>
</feature>
<feature type="compositionally biased region" description="Basic and acidic residues" evidence="16">
    <location>
        <begin position="518"/>
        <end position="536"/>
    </location>
</feature>
<dbReference type="CDD" id="cd04453">
    <property type="entry name" value="S1_RNase_E"/>
    <property type="match status" value="1"/>
</dbReference>
<protein>
    <recommendedName>
        <fullName evidence="15">Ribonuclease E</fullName>
        <shortName evidence="15">RNase E</shortName>
        <ecNumber evidence="15">3.1.26.12</ecNumber>
    </recommendedName>
</protein>
<feature type="compositionally biased region" description="Basic residues" evidence="16">
    <location>
        <begin position="974"/>
        <end position="986"/>
    </location>
</feature>
<sequence>MKRILINATQPEELRVAIVDGQKLHDLDIEVGSREQRKANIYKGRVTRVEPSLEAAFIDYGGNRHGFLPLKEVAKEYFDKNKSKNGDAGNGKDSIKYALSEGQEIIVQVEKEERGNKGAALTTFVSLAGRYLVLMPNNPRAGGVSRRIEGEERNELREALNQVEVPNGMGVIVRTAGVGRCAEELQWDLDYLAQVWKAINEAAEDRKAPFLVYQESNVIIRALRDYLRDDIGEVVIDQDEIYATGREFMQQVMPHALNKLKYYTDETPLFSRFQVESQIESAFEREVTLPSGGSIVIDHTEAMTSVDINSARATKGGGIEETAFNTNLEAAEEVARQLRIRDLGGLVVIDFIDMESSKNQREVENRLKQAAKVDRARVQIGRISRFGLLEMSRQRLKPSLSEYSSQACPRCLGRGSIRSVESLSLSILRLLEEEAMKPSTGRVIVQLPVAVASFLLNEKRDDISGVEKRSKTQVTLVPNGTLETPHYEIRRVRGDQLAEDENDATSYRIDTHVEIEKPVEPDHAGRATATREEPAVKRVSRPDAPVIDRTPAPQQAQAAEAAASATTAAAVATMTPWQQLLDALRRMFSGSSPAPKKPAKTDKPVETAAAQANRKKASKARADKQDSGTSSDDGAPRKSRPSRSRRGADDGGSSNNRSRRGGRNRRGGQKNDGAQGDGRKPERGNAGDNNDNARKKSDHDKSAADDKSSASADGSANGTAEKQKSRSATHNNRNDKAPEDNNRAADSAAQTDDAGTTQQATANPNASDRQNDDNNDSQNNGNGRRRRRRGGRGRRGGRNRNSSAASSEDNNASSTNENNSASADDAASADTSSEHNRNSEAADDRDTQSTAPRVDEQPSDDVDQTAQTPRQSDDSPLNADSGENSAEQPKQAQSKASAPAKIQAPDDEEPWSAIKASENARVASENQAAPPSEEAHSHASTQTDAPTETADAPVETAETSTDATASGASEKPAKAKAPRRPRKPRKKPESAPADEQASADDATTSAPAAEPQGAPAGSNDADEKVSPEPAVATQQVETEADAPRTQEEIEDVVIDTKAEDENAPQSSEAPKARPRARAKSVVEKSSTEDSSLQQVETRSADEDADEEEGTSATPNS</sequence>
<dbReference type="RefSeq" id="WP_380689637.1">
    <property type="nucleotide sequence ID" value="NZ_JBHRSS010000004.1"/>
</dbReference>
<comment type="subunit">
    <text evidence="15">Component of the RNA degradosome, which is a multiprotein complex involved in RNA processing and mRNA degradation. Within the RNA degradosome, RNase E assembles into a homotetramer formed by a dimer of dimers.</text>
</comment>
<keyword evidence="3 15" id="KW-0963">Cytoplasm</keyword>
<evidence type="ECO:0000313" key="18">
    <source>
        <dbReference type="EMBL" id="MFC3104471.1"/>
    </source>
</evidence>
<evidence type="ECO:0000256" key="11">
    <source>
        <dbReference type="ARBA" id="ARBA00022801"/>
    </source>
</evidence>
<feature type="compositionally biased region" description="Low complexity" evidence="16">
    <location>
        <begin position="885"/>
        <end position="903"/>
    </location>
</feature>
<comment type="cofactor">
    <cofactor evidence="15">
        <name>Mg(2+)</name>
        <dbReference type="ChEBI" id="CHEBI:18420"/>
    </cofactor>
    <text evidence="15">Binds 1 Mg(2+) ion per subunit.</text>
</comment>
<keyword evidence="2 15" id="KW-1003">Cell membrane</keyword>
<evidence type="ECO:0000256" key="14">
    <source>
        <dbReference type="ARBA" id="ARBA00023136"/>
    </source>
</evidence>
<evidence type="ECO:0000256" key="12">
    <source>
        <dbReference type="ARBA" id="ARBA00022842"/>
    </source>
</evidence>
<evidence type="ECO:0000256" key="2">
    <source>
        <dbReference type="ARBA" id="ARBA00022475"/>
    </source>
</evidence>
<dbReference type="SUPFAM" id="SSF50249">
    <property type="entry name" value="Nucleic acid-binding proteins"/>
    <property type="match status" value="1"/>
</dbReference>
<dbReference type="InterPro" id="IPR012340">
    <property type="entry name" value="NA-bd_OB-fold"/>
</dbReference>
<keyword evidence="10 15" id="KW-0255">Endonuclease</keyword>
<evidence type="ECO:0000256" key="3">
    <source>
        <dbReference type="ARBA" id="ARBA00022490"/>
    </source>
</evidence>
<evidence type="ECO:0000256" key="1">
    <source>
        <dbReference type="ARBA" id="ARBA00005663"/>
    </source>
</evidence>
<evidence type="ECO:0000256" key="16">
    <source>
        <dbReference type="SAM" id="MobiDB-lite"/>
    </source>
</evidence>
<dbReference type="InterPro" id="IPR048583">
    <property type="entry name" value="RNase_E_G_thioredoxin-like"/>
</dbReference>